<feature type="transmembrane region" description="Helical" evidence="2">
    <location>
        <begin position="207"/>
        <end position="228"/>
    </location>
</feature>
<feature type="transmembrane region" description="Helical" evidence="2">
    <location>
        <begin position="288"/>
        <end position="311"/>
    </location>
</feature>
<sequence>MSMSMSDIMLADVVTLQGSDHELSAVSPPPLDPASSEPYFSQAPTVEKSVEEEPALSVFLDSIQFENGFGVVKISSKIPAETAKIISTRMFLVDAVSFVSATAGPTFSCGLSGLDLLLKYLSSLMGVGMKQGSLYLVFLPEHIVYAFQIAAFFVSYHAMRIQDMDTYYKATGLNVTCFILMFLVLFNKRPPLQLCRRAPRSREPSKLVQYADLFYHVVMMVLIFIALITSGVCTHCDGSYSPSLSHLCQYNARSQGFHDDQNVNTRVSLSSCTYVCDSDRKDACIGGVITNLLVIIMVFVRIFMGVLAFLFELRKEGRKSSAAFPSSLVTLHGPSSHGFPFRVCVSEESVEVIMSQIKKTRDPKKIQTGFELFSPLTSWCWMALFGKVNV</sequence>
<keyword evidence="5" id="KW-1185">Reference proteome</keyword>
<gene>
    <name evidence="3" type="ORF">GUITHDRAFT_111000</name>
</gene>
<evidence type="ECO:0000313" key="5">
    <source>
        <dbReference type="Proteomes" id="UP000011087"/>
    </source>
</evidence>
<reference evidence="4" key="3">
    <citation type="submission" date="2015-06" db="UniProtKB">
        <authorList>
            <consortium name="EnsemblProtists"/>
        </authorList>
    </citation>
    <scope>IDENTIFICATION</scope>
</reference>
<keyword evidence="2" id="KW-0472">Membrane</keyword>
<reference evidence="3 5" key="1">
    <citation type="journal article" date="2012" name="Nature">
        <title>Algal genomes reveal evolutionary mosaicism and the fate of nucleomorphs.</title>
        <authorList>
            <consortium name="DOE Joint Genome Institute"/>
            <person name="Curtis B.A."/>
            <person name="Tanifuji G."/>
            <person name="Burki F."/>
            <person name="Gruber A."/>
            <person name="Irimia M."/>
            <person name="Maruyama S."/>
            <person name="Arias M.C."/>
            <person name="Ball S.G."/>
            <person name="Gile G.H."/>
            <person name="Hirakawa Y."/>
            <person name="Hopkins J.F."/>
            <person name="Kuo A."/>
            <person name="Rensing S.A."/>
            <person name="Schmutz J."/>
            <person name="Symeonidi A."/>
            <person name="Elias M."/>
            <person name="Eveleigh R.J."/>
            <person name="Herman E.K."/>
            <person name="Klute M.J."/>
            <person name="Nakayama T."/>
            <person name="Obornik M."/>
            <person name="Reyes-Prieto A."/>
            <person name="Armbrust E.V."/>
            <person name="Aves S.J."/>
            <person name="Beiko R.G."/>
            <person name="Coutinho P."/>
            <person name="Dacks J.B."/>
            <person name="Durnford D.G."/>
            <person name="Fast N.M."/>
            <person name="Green B.R."/>
            <person name="Grisdale C.J."/>
            <person name="Hempel F."/>
            <person name="Henrissat B."/>
            <person name="Hoppner M.P."/>
            <person name="Ishida K."/>
            <person name="Kim E."/>
            <person name="Koreny L."/>
            <person name="Kroth P.G."/>
            <person name="Liu Y."/>
            <person name="Malik S.B."/>
            <person name="Maier U.G."/>
            <person name="McRose D."/>
            <person name="Mock T."/>
            <person name="Neilson J.A."/>
            <person name="Onodera N.T."/>
            <person name="Poole A.M."/>
            <person name="Pritham E.J."/>
            <person name="Richards T.A."/>
            <person name="Rocap G."/>
            <person name="Roy S.W."/>
            <person name="Sarai C."/>
            <person name="Schaack S."/>
            <person name="Shirato S."/>
            <person name="Slamovits C.H."/>
            <person name="Spencer D.F."/>
            <person name="Suzuki S."/>
            <person name="Worden A.Z."/>
            <person name="Zauner S."/>
            <person name="Barry K."/>
            <person name="Bell C."/>
            <person name="Bharti A.K."/>
            <person name="Crow J.A."/>
            <person name="Grimwood J."/>
            <person name="Kramer R."/>
            <person name="Lindquist E."/>
            <person name="Lucas S."/>
            <person name="Salamov A."/>
            <person name="McFadden G.I."/>
            <person name="Lane C.E."/>
            <person name="Keeling P.J."/>
            <person name="Gray M.W."/>
            <person name="Grigoriev I.V."/>
            <person name="Archibald J.M."/>
        </authorList>
    </citation>
    <scope>NUCLEOTIDE SEQUENCE</scope>
    <source>
        <strain evidence="3 5">CCMP2712</strain>
    </source>
</reference>
<dbReference type="RefSeq" id="XP_005829932.1">
    <property type="nucleotide sequence ID" value="XM_005829875.1"/>
</dbReference>
<dbReference type="PaxDb" id="55529-EKX42952"/>
<evidence type="ECO:0000313" key="4">
    <source>
        <dbReference type="EnsemblProtists" id="EKX42952"/>
    </source>
</evidence>
<evidence type="ECO:0000313" key="3">
    <source>
        <dbReference type="EMBL" id="EKX42952.1"/>
    </source>
</evidence>
<dbReference type="HOGENOM" id="CLU_668084_0_0_1"/>
<feature type="transmembrane region" description="Helical" evidence="2">
    <location>
        <begin position="134"/>
        <end position="154"/>
    </location>
</feature>
<name>L1J3R2_GUITC</name>
<reference evidence="5" key="2">
    <citation type="submission" date="2012-11" db="EMBL/GenBank/DDBJ databases">
        <authorList>
            <person name="Kuo A."/>
            <person name="Curtis B.A."/>
            <person name="Tanifuji G."/>
            <person name="Burki F."/>
            <person name="Gruber A."/>
            <person name="Irimia M."/>
            <person name="Maruyama S."/>
            <person name="Arias M.C."/>
            <person name="Ball S.G."/>
            <person name="Gile G.H."/>
            <person name="Hirakawa Y."/>
            <person name="Hopkins J.F."/>
            <person name="Rensing S.A."/>
            <person name="Schmutz J."/>
            <person name="Symeonidi A."/>
            <person name="Elias M."/>
            <person name="Eveleigh R.J."/>
            <person name="Herman E.K."/>
            <person name="Klute M.J."/>
            <person name="Nakayama T."/>
            <person name="Obornik M."/>
            <person name="Reyes-Prieto A."/>
            <person name="Armbrust E.V."/>
            <person name="Aves S.J."/>
            <person name="Beiko R.G."/>
            <person name="Coutinho P."/>
            <person name="Dacks J.B."/>
            <person name="Durnford D.G."/>
            <person name="Fast N.M."/>
            <person name="Green B.R."/>
            <person name="Grisdale C."/>
            <person name="Hempe F."/>
            <person name="Henrissat B."/>
            <person name="Hoppner M.P."/>
            <person name="Ishida K.-I."/>
            <person name="Kim E."/>
            <person name="Koreny L."/>
            <person name="Kroth P.G."/>
            <person name="Liu Y."/>
            <person name="Malik S.-B."/>
            <person name="Maier U.G."/>
            <person name="McRose D."/>
            <person name="Mock T."/>
            <person name="Neilson J.A."/>
            <person name="Onodera N.T."/>
            <person name="Poole A.M."/>
            <person name="Pritham E.J."/>
            <person name="Richards T.A."/>
            <person name="Rocap G."/>
            <person name="Roy S.W."/>
            <person name="Sarai C."/>
            <person name="Schaack S."/>
            <person name="Shirato S."/>
            <person name="Slamovits C.H."/>
            <person name="Spencer D.F."/>
            <person name="Suzuki S."/>
            <person name="Worden A.Z."/>
            <person name="Zauner S."/>
            <person name="Barry K."/>
            <person name="Bell C."/>
            <person name="Bharti A.K."/>
            <person name="Crow J.A."/>
            <person name="Grimwood J."/>
            <person name="Kramer R."/>
            <person name="Lindquist E."/>
            <person name="Lucas S."/>
            <person name="Salamov A."/>
            <person name="McFadden G.I."/>
            <person name="Lane C.E."/>
            <person name="Keeling P.J."/>
            <person name="Gray M.W."/>
            <person name="Grigoriev I.V."/>
            <person name="Archibald J.M."/>
        </authorList>
    </citation>
    <scope>NUCLEOTIDE SEQUENCE</scope>
    <source>
        <strain evidence="5">CCMP2712</strain>
    </source>
</reference>
<dbReference type="EnsemblProtists" id="EKX42952">
    <property type="protein sequence ID" value="EKX42952"/>
    <property type="gene ID" value="GUITHDRAFT_111000"/>
</dbReference>
<feature type="region of interest" description="Disordered" evidence="1">
    <location>
        <begin position="22"/>
        <end position="44"/>
    </location>
</feature>
<dbReference type="KEGG" id="gtt:GUITHDRAFT_111000"/>
<accession>L1J3R2</accession>
<proteinExistence type="predicted"/>
<keyword evidence="2" id="KW-1133">Transmembrane helix</keyword>
<organism evidence="3">
    <name type="scientific">Guillardia theta (strain CCMP2712)</name>
    <name type="common">Cryptophyte</name>
    <dbReference type="NCBI Taxonomy" id="905079"/>
    <lineage>
        <taxon>Eukaryota</taxon>
        <taxon>Cryptophyceae</taxon>
        <taxon>Pyrenomonadales</taxon>
        <taxon>Geminigeraceae</taxon>
        <taxon>Guillardia</taxon>
    </lineage>
</organism>
<dbReference type="EMBL" id="JH993013">
    <property type="protein sequence ID" value="EKX42952.1"/>
    <property type="molecule type" value="Genomic_DNA"/>
</dbReference>
<evidence type="ECO:0000256" key="1">
    <source>
        <dbReference type="SAM" id="MobiDB-lite"/>
    </source>
</evidence>
<dbReference type="Proteomes" id="UP000011087">
    <property type="component" value="Unassembled WGS sequence"/>
</dbReference>
<protein>
    <submittedName>
        <fullName evidence="3 4">Uncharacterized protein</fullName>
    </submittedName>
</protein>
<keyword evidence="2" id="KW-0812">Transmembrane</keyword>
<dbReference type="GeneID" id="17299617"/>
<feature type="transmembrane region" description="Helical" evidence="2">
    <location>
        <begin position="166"/>
        <end position="186"/>
    </location>
</feature>
<dbReference type="AlphaFoldDB" id="L1J3R2"/>
<evidence type="ECO:0000256" key="2">
    <source>
        <dbReference type="SAM" id="Phobius"/>
    </source>
</evidence>